<feature type="domain" description="Fe2OG dioxygenase" evidence="3">
    <location>
        <begin position="185"/>
        <end position="293"/>
    </location>
</feature>
<proteinExistence type="inferred from homology"/>
<dbReference type="InterPro" id="IPR027443">
    <property type="entry name" value="IPNS-like_sf"/>
</dbReference>
<dbReference type="Proteomes" id="UP001152049">
    <property type="component" value="Unassembled WGS sequence"/>
</dbReference>
<name>A0A9W8RTP7_9HYPO</name>
<dbReference type="Pfam" id="PF03171">
    <property type="entry name" value="2OG-FeII_Oxy"/>
    <property type="match status" value="1"/>
</dbReference>
<evidence type="ECO:0000256" key="2">
    <source>
        <dbReference type="RuleBase" id="RU003682"/>
    </source>
</evidence>
<dbReference type="InterPro" id="IPR026992">
    <property type="entry name" value="DIOX_N"/>
</dbReference>
<dbReference type="EMBL" id="JAOQAZ010000023">
    <property type="protein sequence ID" value="KAJ4253938.1"/>
    <property type="molecule type" value="Genomic_DNA"/>
</dbReference>
<dbReference type="InterPro" id="IPR005123">
    <property type="entry name" value="Oxoglu/Fe-dep_dioxygenase_dom"/>
</dbReference>
<organism evidence="4 5">
    <name type="scientific">Fusarium torreyae</name>
    <dbReference type="NCBI Taxonomy" id="1237075"/>
    <lineage>
        <taxon>Eukaryota</taxon>
        <taxon>Fungi</taxon>
        <taxon>Dikarya</taxon>
        <taxon>Ascomycota</taxon>
        <taxon>Pezizomycotina</taxon>
        <taxon>Sordariomycetes</taxon>
        <taxon>Hypocreomycetidae</taxon>
        <taxon>Hypocreales</taxon>
        <taxon>Nectriaceae</taxon>
        <taxon>Fusarium</taxon>
    </lineage>
</organism>
<comment type="caution">
    <text evidence="4">The sequence shown here is derived from an EMBL/GenBank/DDBJ whole genome shotgun (WGS) entry which is preliminary data.</text>
</comment>
<protein>
    <recommendedName>
        <fullName evidence="3">Fe2OG dioxygenase domain-containing protein</fullName>
    </recommendedName>
</protein>
<dbReference type="PROSITE" id="PS51471">
    <property type="entry name" value="FE2OG_OXY"/>
    <property type="match status" value="1"/>
</dbReference>
<dbReference type="Pfam" id="PF14226">
    <property type="entry name" value="DIOX_N"/>
    <property type="match status" value="1"/>
</dbReference>
<dbReference type="PANTHER" id="PTHR47990">
    <property type="entry name" value="2-OXOGLUTARATE (2OG) AND FE(II)-DEPENDENT OXYGENASE SUPERFAMILY PROTEIN-RELATED"/>
    <property type="match status" value="1"/>
</dbReference>
<dbReference type="GO" id="GO:0016491">
    <property type="term" value="F:oxidoreductase activity"/>
    <property type="evidence" value="ECO:0007669"/>
    <property type="project" value="UniProtKB-KW"/>
</dbReference>
<dbReference type="Gene3D" id="2.60.120.330">
    <property type="entry name" value="B-lactam Antibiotic, Isopenicillin N Synthase, Chain"/>
    <property type="match status" value="1"/>
</dbReference>
<evidence type="ECO:0000259" key="3">
    <source>
        <dbReference type="PROSITE" id="PS51471"/>
    </source>
</evidence>
<dbReference type="InterPro" id="IPR050231">
    <property type="entry name" value="Iron_ascorbate_oxido_reductase"/>
</dbReference>
<keyword evidence="2" id="KW-0479">Metal-binding</keyword>
<evidence type="ECO:0000313" key="4">
    <source>
        <dbReference type="EMBL" id="KAJ4253938.1"/>
    </source>
</evidence>
<gene>
    <name evidence="4" type="ORF">NW762_010336</name>
</gene>
<dbReference type="SUPFAM" id="SSF51197">
    <property type="entry name" value="Clavaminate synthase-like"/>
    <property type="match status" value="1"/>
</dbReference>
<dbReference type="GO" id="GO:0046872">
    <property type="term" value="F:metal ion binding"/>
    <property type="evidence" value="ECO:0007669"/>
    <property type="project" value="UniProtKB-KW"/>
</dbReference>
<evidence type="ECO:0000256" key="1">
    <source>
        <dbReference type="ARBA" id="ARBA00008056"/>
    </source>
</evidence>
<dbReference type="AlphaFoldDB" id="A0A9W8RTP7"/>
<evidence type="ECO:0000313" key="5">
    <source>
        <dbReference type="Proteomes" id="UP001152049"/>
    </source>
</evidence>
<comment type="similarity">
    <text evidence="1 2">Belongs to the iron/ascorbate-dependent oxidoreductase family.</text>
</comment>
<dbReference type="GO" id="GO:0044283">
    <property type="term" value="P:small molecule biosynthetic process"/>
    <property type="evidence" value="ECO:0007669"/>
    <property type="project" value="UniProtKB-ARBA"/>
</dbReference>
<keyword evidence="2" id="KW-0408">Iron</keyword>
<dbReference type="InterPro" id="IPR044861">
    <property type="entry name" value="IPNS-like_FE2OG_OXY"/>
</dbReference>
<dbReference type="OrthoDB" id="288590at2759"/>
<keyword evidence="5" id="KW-1185">Reference proteome</keyword>
<accession>A0A9W8RTP7</accession>
<reference evidence="4" key="1">
    <citation type="submission" date="2022-09" db="EMBL/GenBank/DDBJ databases">
        <title>Fusarium specimens isolated from Avocado Roots.</title>
        <authorList>
            <person name="Stajich J."/>
            <person name="Roper C."/>
            <person name="Heimlech-Rivalta G."/>
        </authorList>
    </citation>
    <scope>NUCLEOTIDE SEQUENCE</scope>
    <source>
        <strain evidence="4">CF00136</strain>
    </source>
</reference>
<keyword evidence="2" id="KW-0560">Oxidoreductase</keyword>
<sequence>MGSLDNNLPPFPDDVPIVPIARVSYTKLASSDDNEMNKMFKAVQADGFFYLDLTDSAAGQALLSEAEGVLKFSKEALNLPLGHKMDFFAERGEEMFGYKPAGAVKKTDKDSRPDTTEFFNVAKDHLVGNSESRKYPAEITQHWGNLYDFAKDCHSLGLLVLRILAIQLDLPSEVFVDRNRINMLSGDHVRMTRMIAADSSHVNTIGLPSHTDFGSVTVLFNWLGGLQIQSHDPAKQGEWAYVKPLPGHAIINLGDAMVKFSNGRLKSGKHRVVPLPGAQGVLDRYSLVYFLRPTDEVLMEPVEEYRDEPIVSVGGKVGEERIYSAGEWMARRLKQMSK</sequence>